<evidence type="ECO:0000313" key="1">
    <source>
        <dbReference type="EMBL" id="PPV15454.1"/>
    </source>
</evidence>
<dbReference type="RefSeq" id="WP_027636108.1">
    <property type="nucleotide sequence ID" value="NZ_JBQKJI010000054.1"/>
</dbReference>
<organism evidence="1 2">
    <name type="scientific">Clostridium butyricum</name>
    <dbReference type="NCBI Taxonomy" id="1492"/>
    <lineage>
        <taxon>Bacteria</taxon>
        <taxon>Bacillati</taxon>
        <taxon>Bacillota</taxon>
        <taxon>Clostridia</taxon>
        <taxon>Eubacteriales</taxon>
        <taxon>Clostridiaceae</taxon>
        <taxon>Clostridium</taxon>
    </lineage>
</organism>
<proteinExistence type="predicted"/>
<accession>A0A2S7FBK5</accession>
<name>A0A2S7FBK5_CLOBU</name>
<reference evidence="1 2" key="1">
    <citation type="submission" date="2016-01" db="EMBL/GenBank/DDBJ databases">
        <title>Characterization of the Clostridium difficile lineages that are prevalent in Hong Kong and China.</title>
        <authorList>
            <person name="Kwok J.S.-L."/>
            <person name="Lam W.-Y."/>
            <person name="Ip M."/>
            <person name="Chan T.-F."/>
            <person name="Hawkey P.M."/>
            <person name="Tsui S.K.-W."/>
        </authorList>
    </citation>
    <scope>NUCLEOTIDE SEQUENCE [LARGE SCALE GENOMIC DNA]</scope>
    <source>
        <strain evidence="1 2">300064</strain>
    </source>
</reference>
<dbReference type="AlphaFoldDB" id="A0A2S7FBK5"/>
<sequence>MILKDSTFDKLSLYQNKSLKKTIYSKENIKEYSCCPHCKNVEFIKFGKYDGIQRYRCKSCKKTFSNTTNSLWKYLKHSPEKWFKFIELLGEKKTLEYCAKTLKISIVTAFNWRHKALHGIEKIYKPTEFKDLIFMEIYYSRRNYKGSRNKHFEFKCDFYKTYNIAHRDVYTVISYDINDCLIVENVGLDRLWEKNFEDNIYGLCNPNSYIHIDPTFTKPLHFHVVNHNKKLPYKIRKKVNFNPKSYYAMDNIKCTGKSHNISVKLNNWIGDFRGVATKYLNHYCNLFSLLFVDETFNYMDIFFELLSVSPYSSMKDIKHIHLENY</sequence>
<evidence type="ECO:0000313" key="2">
    <source>
        <dbReference type="Proteomes" id="UP000238081"/>
    </source>
</evidence>
<gene>
    <name evidence="1" type="ORF">AWN73_11800</name>
</gene>
<dbReference type="EMBL" id="LRDH01000099">
    <property type="protein sequence ID" value="PPV15454.1"/>
    <property type="molecule type" value="Genomic_DNA"/>
</dbReference>
<comment type="caution">
    <text evidence="1">The sequence shown here is derived from an EMBL/GenBank/DDBJ whole genome shotgun (WGS) entry which is preliminary data.</text>
</comment>
<protein>
    <submittedName>
        <fullName evidence="1">Transposase</fullName>
    </submittedName>
</protein>
<dbReference type="Proteomes" id="UP000238081">
    <property type="component" value="Unassembled WGS sequence"/>
</dbReference>